<dbReference type="EMBL" id="CABDUW010000308">
    <property type="protein sequence ID" value="VTJ65481.1"/>
    <property type="molecule type" value="Genomic_DNA"/>
</dbReference>
<accession>A0A5E4B9C6</accession>
<dbReference type="GO" id="GO:0005524">
    <property type="term" value="F:ATP binding"/>
    <property type="evidence" value="ECO:0007669"/>
    <property type="project" value="UniProtKB-KW"/>
</dbReference>
<evidence type="ECO:0000256" key="1">
    <source>
        <dbReference type="ARBA" id="ARBA00012513"/>
    </source>
</evidence>
<dbReference type="GO" id="GO:0004674">
    <property type="term" value="F:protein serine/threonine kinase activity"/>
    <property type="evidence" value="ECO:0007669"/>
    <property type="project" value="UniProtKB-KW"/>
</dbReference>
<evidence type="ECO:0000256" key="4">
    <source>
        <dbReference type="ARBA" id="ARBA00022741"/>
    </source>
</evidence>
<keyword evidence="4" id="KW-0547">Nucleotide-binding</keyword>
<evidence type="ECO:0000256" key="6">
    <source>
        <dbReference type="ARBA" id="ARBA00022840"/>
    </source>
</evidence>
<dbReference type="InterPro" id="IPR000719">
    <property type="entry name" value="Prot_kinase_dom"/>
</dbReference>
<evidence type="ECO:0000259" key="9">
    <source>
        <dbReference type="PROSITE" id="PS50011"/>
    </source>
</evidence>
<dbReference type="PROSITE" id="PS50011">
    <property type="entry name" value="PROTEIN_KINASE_DOM"/>
    <property type="match status" value="1"/>
</dbReference>
<name>A0A5E4B9C6_MARMO</name>
<dbReference type="InterPro" id="IPR008271">
    <property type="entry name" value="Ser/Thr_kinase_AS"/>
</dbReference>
<keyword evidence="3" id="KW-0808">Transferase</keyword>
<comment type="caution">
    <text evidence="10">The sequence shown here is derived from an EMBL/GenBank/DDBJ whole genome shotgun (WGS) entry which is preliminary data.</text>
</comment>
<proteinExistence type="predicted"/>
<keyword evidence="6" id="KW-0067">ATP-binding</keyword>
<sequence length="76" mass="8809">MQEEEARRLFWEVACAVTYCHDKGIVHRDLKPENIMLDARGHIKLIDFGFSTWVTLGQKLNEFRGTLSHIAPEIIL</sequence>
<evidence type="ECO:0000256" key="8">
    <source>
        <dbReference type="ARBA" id="ARBA00048679"/>
    </source>
</evidence>
<evidence type="ECO:0000256" key="5">
    <source>
        <dbReference type="ARBA" id="ARBA00022777"/>
    </source>
</evidence>
<feature type="non-terminal residue" evidence="10">
    <location>
        <position position="76"/>
    </location>
</feature>
<dbReference type="EC" id="2.7.11.1" evidence="1"/>
<keyword evidence="11" id="KW-1185">Reference proteome</keyword>
<comment type="catalytic activity">
    <reaction evidence="8">
        <text>L-seryl-[protein] + ATP = O-phospho-L-seryl-[protein] + ADP + H(+)</text>
        <dbReference type="Rhea" id="RHEA:17989"/>
        <dbReference type="Rhea" id="RHEA-COMP:9863"/>
        <dbReference type="Rhea" id="RHEA-COMP:11604"/>
        <dbReference type="ChEBI" id="CHEBI:15378"/>
        <dbReference type="ChEBI" id="CHEBI:29999"/>
        <dbReference type="ChEBI" id="CHEBI:30616"/>
        <dbReference type="ChEBI" id="CHEBI:83421"/>
        <dbReference type="ChEBI" id="CHEBI:456216"/>
        <dbReference type="EC" id="2.7.11.1"/>
    </reaction>
</comment>
<evidence type="ECO:0000256" key="2">
    <source>
        <dbReference type="ARBA" id="ARBA00022527"/>
    </source>
</evidence>
<comment type="catalytic activity">
    <reaction evidence="7">
        <text>L-threonyl-[protein] + ATP = O-phospho-L-threonyl-[protein] + ADP + H(+)</text>
        <dbReference type="Rhea" id="RHEA:46608"/>
        <dbReference type="Rhea" id="RHEA-COMP:11060"/>
        <dbReference type="Rhea" id="RHEA-COMP:11605"/>
        <dbReference type="ChEBI" id="CHEBI:15378"/>
        <dbReference type="ChEBI" id="CHEBI:30013"/>
        <dbReference type="ChEBI" id="CHEBI:30616"/>
        <dbReference type="ChEBI" id="CHEBI:61977"/>
        <dbReference type="ChEBI" id="CHEBI:456216"/>
        <dbReference type="EC" id="2.7.11.1"/>
    </reaction>
</comment>
<dbReference type="Proteomes" id="UP000335636">
    <property type="component" value="Unassembled WGS sequence"/>
</dbReference>
<dbReference type="PROSITE" id="PS00108">
    <property type="entry name" value="PROTEIN_KINASE_ST"/>
    <property type="match status" value="1"/>
</dbReference>
<dbReference type="Gene3D" id="1.10.510.10">
    <property type="entry name" value="Transferase(Phosphotransferase) domain 1"/>
    <property type="match status" value="1"/>
</dbReference>
<dbReference type="GO" id="GO:0005737">
    <property type="term" value="C:cytoplasm"/>
    <property type="evidence" value="ECO:0007669"/>
    <property type="project" value="TreeGrafter"/>
</dbReference>
<protein>
    <recommendedName>
        <fullName evidence="1">non-specific serine/threonine protein kinase</fullName>
        <ecNumber evidence="1">2.7.11.1</ecNumber>
    </recommendedName>
</protein>
<evidence type="ECO:0000256" key="3">
    <source>
        <dbReference type="ARBA" id="ARBA00022679"/>
    </source>
</evidence>
<dbReference type="PANTHER" id="PTHR24346:SF82">
    <property type="entry name" value="KP78A-RELATED"/>
    <property type="match status" value="1"/>
</dbReference>
<reference evidence="10" key="1">
    <citation type="submission" date="2019-04" db="EMBL/GenBank/DDBJ databases">
        <authorList>
            <person name="Alioto T."/>
            <person name="Alioto T."/>
        </authorList>
    </citation>
    <scope>NUCLEOTIDE SEQUENCE [LARGE SCALE GENOMIC DNA]</scope>
</reference>
<gene>
    <name evidence="10" type="ORF">MONAX_5E038688</name>
</gene>
<organism evidence="10 11">
    <name type="scientific">Marmota monax</name>
    <name type="common">Woodchuck</name>
    <dbReference type="NCBI Taxonomy" id="9995"/>
    <lineage>
        <taxon>Eukaryota</taxon>
        <taxon>Metazoa</taxon>
        <taxon>Chordata</taxon>
        <taxon>Craniata</taxon>
        <taxon>Vertebrata</taxon>
        <taxon>Euteleostomi</taxon>
        <taxon>Mammalia</taxon>
        <taxon>Eutheria</taxon>
        <taxon>Euarchontoglires</taxon>
        <taxon>Glires</taxon>
        <taxon>Rodentia</taxon>
        <taxon>Sciuromorpha</taxon>
        <taxon>Sciuridae</taxon>
        <taxon>Xerinae</taxon>
        <taxon>Marmotini</taxon>
        <taxon>Marmota</taxon>
    </lineage>
</organism>
<dbReference type="SUPFAM" id="SSF56112">
    <property type="entry name" value="Protein kinase-like (PK-like)"/>
    <property type="match status" value="1"/>
</dbReference>
<dbReference type="InterPro" id="IPR011009">
    <property type="entry name" value="Kinase-like_dom_sf"/>
</dbReference>
<evidence type="ECO:0000313" key="11">
    <source>
        <dbReference type="Proteomes" id="UP000335636"/>
    </source>
</evidence>
<keyword evidence="2" id="KW-0723">Serine/threonine-protein kinase</keyword>
<dbReference type="PANTHER" id="PTHR24346">
    <property type="entry name" value="MAP/MICROTUBULE AFFINITY-REGULATING KINASE"/>
    <property type="match status" value="1"/>
</dbReference>
<feature type="domain" description="Protein kinase" evidence="9">
    <location>
        <begin position="1"/>
        <end position="76"/>
    </location>
</feature>
<evidence type="ECO:0000256" key="7">
    <source>
        <dbReference type="ARBA" id="ARBA00047899"/>
    </source>
</evidence>
<dbReference type="AlphaFoldDB" id="A0A5E4B9C6"/>
<evidence type="ECO:0000313" key="10">
    <source>
        <dbReference type="EMBL" id="VTJ65481.1"/>
    </source>
</evidence>
<dbReference type="GO" id="GO:0035556">
    <property type="term" value="P:intracellular signal transduction"/>
    <property type="evidence" value="ECO:0007669"/>
    <property type="project" value="TreeGrafter"/>
</dbReference>
<keyword evidence="5" id="KW-0418">Kinase</keyword>
<dbReference type="Pfam" id="PF00069">
    <property type="entry name" value="Pkinase"/>
    <property type="match status" value="1"/>
</dbReference>